<dbReference type="GO" id="GO:0005930">
    <property type="term" value="C:axoneme"/>
    <property type="evidence" value="ECO:0007669"/>
    <property type="project" value="UniProtKB-SubCell"/>
</dbReference>
<evidence type="ECO:0000256" key="7">
    <source>
        <dbReference type="ARBA" id="ARBA00023212"/>
    </source>
</evidence>
<dbReference type="SUPFAM" id="SSF82185">
    <property type="entry name" value="Histone H3 K4-specific methyltransferase SET7/9 N-terminal domain"/>
    <property type="match status" value="3"/>
</dbReference>
<evidence type="ECO:0000256" key="5">
    <source>
        <dbReference type="ARBA" id="ARBA00022846"/>
    </source>
</evidence>
<dbReference type="Proteomes" id="UP000041254">
    <property type="component" value="Unassembled WGS sequence"/>
</dbReference>
<evidence type="ECO:0000313" key="11">
    <source>
        <dbReference type="Proteomes" id="UP000041254"/>
    </source>
</evidence>
<evidence type="ECO:0000256" key="1">
    <source>
        <dbReference type="ARBA" id="ARBA00004230"/>
    </source>
</evidence>
<keyword evidence="7" id="KW-0206">Cytoskeleton</keyword>
<evidence type="ECO:0000313" key="10">
    <source>
        <dbReference type="EMBL" id="CEL94599.1"/>
    </source>
</evidence>
<dbReference type="VEuPathDB" id="CryptoDB:Vbra_11641"/>
<feature type="compositionally biased region" description="Low complexity" evidence="9">
    <location>
        <begin position="495"/>
        <end position="510"/>
    </location>
</feature>
<dbReference type="OrthoDB" id="294378at2759"/>
<dbReference type="InterPro" id="IPR003409">
    <property type="entry name" value="MORN"/>
</dbReference>
<protein>
    <submittedName>
        <fullName evidence="10">Uncharacterized protein</fullName>
    </submittedName>
</protein>
<comment type="subcellular location">
    <subcellularLocation>
        <location evidence="1">Cell projection</location>
        <location evidence="1">Cilium</location>
        <location evidence="1">Flagellum</location>
    </subcellularLocation>
    <subcellularLocation>
        <location evidence="2">Cytoplasm</location>
        <location evidence="2">Cytoskeleton</location>
        <location evidence="2">Cilium axoneme</location>
    </subcellularLocation>
</comment>
<keyword evidence="8" id="KW-0966">Cell projection</keyword>
<dbReference type="Pfam" id="PF02493">
    <property type="entry name" value="MORN"/>
    <property type="match status" value="9"/>
</dbReference>
<dbReference type="InParanoid" id="A0A0G4EGV5"/>
<feature type="compositionally biased region" description="Pro residues" evidence="9">
    <location>
        <begin position="988"/>
        <end position="1007"/>
    </location>
</feature>
<feature type="compositionally biased region" description="Basic and acidic residues" evidence="9">
    <location>
        <begin position="553"/>
        <end position="568"/>
    </location>
</feature>
<feature type="region of interest" description="Disordered" evidence="9">
    <location>
        <begin position="234"/>
        <end position="255"/>
    </location>
</feature>
<feature type="region of interest" description="Disordered" evidence="9">
    <location>
        <begin position="319"/>
        <end position="339"/>
    </location>
</feature>
<keyword evidence="11" id="KW-1185">Reference proteome</keyword>
<name>A0A0G4EGV5_VITBC</name>
<gene>
    <name evidence="10" type="ORF">Vbra_11641</name>
</gene>
<feature type="region of interest" description="Disordered" evidence="9">
    <location>
        <begin position="1078"/>
        <end position="1099"/>
    </location>
</feature>
<dbReference type="PANTHER" id="PTHR46613:SF1">
    <property type="entry name" value="RADIAL SPOKE HEAD 10 HOMOLOG B-RELATED"/>
    <property type="match status" value="1"/>
</dbReference>
<dbReference type="AlphaFoldDB" id="A0A0G4EGV5"/>
<evidence type="ECO:0000256" key="8">
    <source>
        <dbReference type="ARBA" id="ARBA00023273"/>
    </source>
</evidence>
<evidence type="ECO:0000256" key="9">
    <source>
        <dbReference type="SAM" id="MobiDB-lite"/>
    </source>
</evidence>
<sequence length="1099" mass="119687">MTDVWCELSRFEDDRLRTLRKKKRRAALTNELPLTDAQLDACRYTGALHSTFLGTKTFSGKGKYTWGDGATYEGGYVDNCIDGEGVYRWPDGSLYQGQFVQGIRDGTGTFTSADGCIRYVGGWLKGQRHGSGVLTYFESAQSSEAAPTAIYDGQWYHGKKQGQGRQVYPSGSIYNGEWRDGLQCGQGAMWWPTNELYKGEWYNGRPHGRGIYIWGDPPQPKPPAEGREEVLSLPNAAGSGVPSPLEPSAAHGPSSALTQQLLNKYDGQWRDGARHGRGTFWYANGAKYDGVWVKDEKHGHGRFTFEDGSVYEGPFEHDRMTQRQPAVPPPGTVLHTGREDNPIKNCTDLSDIRDIETARLGVAETAQDFKKTYNTLLRALSDLRHIYGRYRAVLRGANQDPYAMTQLQFWILARDAQILSPRIPIAALNRLLASGPRSADPLERLTTDTSASSTESATHGPAQPAASSAAVPGPPPAKRPPASRTKSEGGVPPQGAVGSASSGSSGSKSRTSSRGKSKALPPSPLRVAEGEGEENKGDTGGEGVKLESVLKSSDAKKGEVSSTEDRSKPSVTISAEERVESYPMIIMDPDEAYKVIAQRWKPKPGEEPEGATIREVHSEATPILLREFLEALCRLAQALLTTEPTLEKKVQRLMTDHLQKLPIYEGGGLSIFGLSRADGIQSCWSAMQPSIQQLFDLYASSSSSYVAGRRDVTIRVRDCLAVVERLGFLCEPAREECADDLGQNTMSLQPVRDAKQMEEEAGGSHADAKSDAHPLNGTMKSERSSGGGMSDVQSRRHSFFLGEEADNASVASGVSRPVTPEGRDRDFMDGSPGSAQGGKESQAERMERYSRTSFRLTPMEALTILAEVFPPATLTTVTRYGMSAGDSEGISLLDYLATELVYFEFERFFVRLADYKTSEFAEIPLSDRLEFFFSTAFAPSLTKRYTPPELPAPEPPQEEPPKEDAAEPPPPKEESPTGKKDAKDKKGAPPPPPEPPVEAEAPPPPEPEPTKKELWKGFTGVPEEAPFPADVLSPAAAAAAEKGDTEMGGECLVFPAGYEDELDACDAKYAAERARLLMGDGDGEEREAEEADEEEKEDA</sequence>
<proteinExistence type="predicted"/>
<feature type="region of interest" description="Disordered" evidence="9">
    <location>
        <begin position="943"/>
        <end position="1029"/>
    </location>
</feature>
<keyword evidence="3" id="KW-0963">Cytoplasm</keyword>
<evidence type="ECO:0000256" key="4">
    <source>
        <dbReference type="ARBA" id="ARBA00022737"/>
    </source>
</evidence>
<reference evidence="10 11" key="1">
    <citation type="submission" date="2014-11" db="EMBL/GenBank/DDBJ databases">
        <authorList>
            <person name="Zhu J."/>
            <person name="Qi W."/>
            <person name="Song R."/>
        </authorList>
    </citation>
    <scope>NUCLEOTIDE SEQUENCE [LARGE SCALE GENOMIC DNA]</scope>
</reference>
<evidence type="ECO:0000256" key="6">
    <source>
        <dbReference type="ARBA" id="ARBA00023069"/>
    </source>
</evidence>
<feature type="region of interest" description="Disordered" evidence="9">
    <location>
        <begin position="437"/>
        <end position="572"/>
    </location>
</feature>
<feature type="compositionally biased region" description="Acidic residues" evidence="9">
    <location>
        <begin position="1081"/>
        <end position="1099"/>
    </location>
</feature>
<organism evidence="10 11">
    <name type="scientific">Vitrella brassicaformis (strain CCMP3155)</name>
    <dbReference type="NCBI Taxonomy" id="1169540"/>
    <lineage>
        <taxon>Eukaryota</taxon>
        <taxon>Sar</taxon>
        <taxon>Alveolata</taxon>
        <taxon>Colpodellida</taxon>
        <taxon>Vitrellaceae</taxon>
        <taxon>Vitrella</taxon>
    </lineage>
</organism>
<dbReference type="SMART" id="SM00698">
    <property type="entry name" value="MORN"/>
    <property type="match status" value="8"/>
</dbReference>
<feature type="compositionally biased region" description="Basic and acidic residues" evidence="9">
    <location>
        <begin position="959"/>
        <end position="987"/>
    </location>
</feature>
<dbReference type="PANTHER" id="PTHR46613">
    <property type="entry name" value="RADIAL SPOKE HEAD 10 HOMOLOG B-RELATED"/>
    <property type="match status" value="1"/>
</dbReference>
<keyword evidence="5" id="KW-0282">Flagellum</keyword>
<feature type="region of interest" description="Disordered" evidence="9">
    <location>
        <begin position="808"/>
        <end position="845"/>
    </location>
</feature>
<dbReference type="Gene3D" id="2.20.110.10">
    <property type="entry name" value="Histone H3 K4-specific methyltransferase SET7/9 N-terminal domain"/>
    <property type="match status" value="5"/>
</dbReference>
<keyword evidence="4" id="KW-0677">Repeat</keyword>
<evidence type="ECO:0000256" key="2">
    <source>
        <dbReference type="ARBA" id="ARBA00004430"/>
    </source>
</evidence>
<keyword evidence="6" id="KW-0969">Cilium</keyword>
<accession>A0A0G4EGV5</accession>
<feature type="compositionally biased region" description="Low complexity" evidence="9">
    <location>
        <begin position="447"/>
        <end position="471"/>
    </location>
</feature>
<evidence type="ECO:0000256" key="3">
    <source>
        <dbReference type="ARBA" id="ARBA00022490"/>
    </source>
</evidence>
<dbReference type="EMBL" id="CDMY01000223">
    <property type="protein sequence ID" value="CEL94599.1"/>
    <property type="molecule type" value="Genomic_DNA"/>
</dbReference>
<dbReference type="GO" id="GO:0031514">
    <property type="term" value="C:motile cilium"/>
    <property type="evidence" value="ECO:0007669"/>
    <property type="project" value="UniProtKB-SubCell"/>
</dbReference>
<feature type="region of interest" description="Disordered" evidence="9">
    <location>
        <begin position="752"/>
        <end position="793"/>
    </location>
</feature>